<dbReference type="AlphaFoldDB" id="D2RG41"/>
<protein>
    <submittedName>
        <fullName evidence="1">Uncharacterized protein</fullName>
    </submittedName>
</protein>
<dbReference type="EMBL" id="CP001857">
    <property type="protein sequence ID" value="ADB57266.1"/>
    <property type="molecule type" value="Genomic_DNA"/>
</dbReference>
<gene>
    <name evidence="1" type="ordered locus">Arcpr_0195</name>
</gene>
<dbReference type="STRING" id="572546.Arcpr_0195"/>
<evidence type="ECO:0000313" key="2">
    <source>
        <dbReference type="Proteomes" id="UP000001901"/>
    </source>
</evidence>
<dbReference type="eggNOG" id="arCOG10387">
    <property type="taxonomic scope" value="Archaea"/>
</dbReference>
<dbReference type="OrthoDB" id="50378at2157"/>
<sequence>MKYRIVRIELKDEEVVIYFKKLRSQATVMPRIDSPEKMLEFSMQMGMNLAKKVEEAFSFDGFITLEYETYCTLDLKVGDIVEVEIKPA</sequence>
<name>D2RG41_ARCPA</name>
<proteinExistence type="predicted"/>
<dbReference type="PaxDb" id="572546-Arcpr_0195"/>
<dbReference type="HOGENOM" id="CLU_2340000_0_0_2"/>
<accession>D2RG41</accession>
<dbReference type="RefSeq" id="WP_012939602.1">
    <property type="nucleotide sequence ID" value="NC_013741.1"/>
</dbReference>
<dbReference type="KEGG" id="apo:Arcpr_0195"/>
<organism evidence="1 2">
    <name type="scientific">Archaeoglobus profundus (strain DSM 5631 / JCM 9629 / NBRC 100127 / Av18)</name>
    <dbReference type="NCBI Taxonomy" id="572546"/>
    <lineage>
        <taxon>Archaea</taxon>
        <taxon>Methanobacteriati</taxon>
        <taxon>Methanobacteriota</taxon>
        <taxon>Archaeoglobi</taxon>
        <taxon>Archaeoglobales</taxon>
        <taxon>Archaeoglobaceae</taxon>
        <taxon>Archaeoglobus</taxon>
    </lineage>
</organism>
<reference evidence="1 2" key="1">
    <citation type="journal article" date="2010" name="Stand. Genomic Sci.">
        <title>Complete genome sequence of Archaeoglobus profundus type strain (AV18).</title>
        <authorList>
            <person name="von Jan M."/>
            <person name="Lapidus A."/>
            <person name="Del Rio T.G."/>
            <person name="Copeland A."/>
            <person name="Tice H."/>
            <person name="Cheng J.F."/>
            <person name="Lucas S."/>
            <person name="Chen F."/>
            <person name="Nolan M."/>
            <person name="Goodwin L."/>
            <person name="Han C."/>
            <person name="Pitluck S."/>
            <person name="Liolios K."/>
            <person name="Ivanova N."/>
            <person name="Mavromatis K."/>
            <person name="Ovchinnikova G."/>
            <person name="Chertkov O."/>
            <person name="Pati A."/>
            <person name="Chen A."/>
            <person name="Palaniappan K."/>
            <person name="Land M."/>
            <person name="Hauser L."/>
            <person name="Chang Y.J."/>
            <person name="Jeffries C.D."/>
            <person name="Saunders E."/>
            <person name="Brettin T."/>
            <person name="Detter J.C."/>
            <person name="Chain P."/>
            <person name="Eichinger K."/>
            <person name="Huber H."/>
            <person name="Spring S."/>
            <person name="Rohde M."/>
            <person name="Goker M."/>
            <person name="Wirth R."/>
            <person name="Woyke T."/>
            <person name="Bristow J."/>
            <person name="Eisen J.A."/>
            <person name="Markowitz V."/>
            <person name="Hugenholtz P."/>
            <person name="Kyrpides N.C."/>
            <person name="Klenk H.P."/>
        </authorList>
    </citation>
    <scope>NUCLEOTIDE SEQUENCE [LARGE SCALE GENOMIC DNA]</scope>
    <source>
        <strain evidence="2">DSM 5631 / JCM 9629 / NBRC 100127 / Av18</strain>
    </source>
</reference>
<evidence type="ECO:0000313" key="1">
    <source>
        <dbReference type="EMBL" id="ADB57266.1"/>
    </source>
</evidence>
<keyword evidence="2" id="KW-1185">Reference proteome</keyword>
<dbReference type="GeneID" id="8738845"/>
<dbReference type="Proteomes" id="UP000001901">
    <property type="component" value="Chromosome"/>
</dbReference>